<dbReference type="PROSITE" id="PS51257">
    <property type="entry name" value="PROKAR_LIPOPROTEIN"/>
    <property type="match status" value="1"/>
</dbReference>
<sequence length="395" mass="41044">MTKQTLRLCLAGVLSLAGLSACQKQNTGGPKITGLRANLTTPADTTLSLVNPGQYVILDGSGLLSTRQVLFDGVAANLNVALNAAGHVVVQVPSIPPNVLSGTMANTIEVTTANGTTTYTFPVDPPAPIVSSISNEFAHPGDVITISGQFLYLIQSITFPGGVAATTYTSASDGSSVTVTVPAGATTGGGILITSKGGTSSSDPAAGFRDTRGMLCDFDTYNQYSWGATGVVDSPSFTGNNGYFAQMSFTGVNTGDDQWWNGGRSVNTNAVQCVAADSMGNPIADYALKFEVFIKQPWNTGIIQVVFNYSWNFTASYAGWQNFADSSMVSTTQWTTVVLPLAGFQSSSGAAPTSLAALLGSSGNANLDIMFDNTGPRSVTKFDAGVDNIRIVKIK</sequence>
<accession>A0A4R8DIL3</accession>
<dbReference type="Pfam" id="PF18329">
    <property type="entry name" value="SGBP_B_XBD"/>
    <property type="match status" value="1"/>
</dbReference>
<dbReference type="RefSeq" id="WP_134000075.1">
    <property type="nucleotide sequence ID" value="NZ_SODV01000002.1"/>
</dbReference>
<dbReference type="Gene3D" id="2.60.40.10">
    <property type="entry name" value="Immunoglobulins"/>
    <property type="match status" value="2"/>
</dbReference>
<dbReference type="Proteomes" id="UP000294498">
    <property type="component" value="Unassembled WGS sequence"/>
</dbReference>
<proteinExistence type="predicted"/>
<feature type="domain" description="Surface glycan-binding protein B xyloglucan binding" evidence="1">
    <location>
        <begin position="208"/>
        <end position="393"/>
    </location>
</feature>
<dbReference type="OrthoDB" id="660167at2"/>
<protein>
    <recommendedName>
        <fullName evidence="1">Surface glycan-binding protein B xyloglucan binding domain-containing protein</fullName>
    </recommendedName>
</protein>
<dbReference type="AlphaFoldDB" id="A0A4R8DIL3"/>
<evidence type="ECO:0000313" key="3">
    <source>
        <dbReference type="Proteomes" id="UP000294498"/>
    </source>
</evidence>
<evidence type="ECO:0000313" key="2">
    <source>
        <dbReference type="EMBL" id="TDW97583.1"/>
    </source>
</evidence>
<keyword evidence="3" id="KW-1185">Reference proteome</keyword>
<dbReference type="GO" id="GO:0030247">
    <property type="term" value="F:polysaccharide binding"/>
    <property type="evidence" value="ECO:0007669"/>
    <property type="project" value="InterPro"/>
</dbReference>
<dbReference type="InterPro" id="IPR014756">
    <property type="entry name" value="Ig_E-set"/>
</dbReference>
<dbReference type="InterPro" id="IPR040475">
    <property type="entry name" value="SGBP_B_XBD"/>
</dbReference>
<comment type="caution">
    <text evidence="2">The sequence shown here is derived from an EMBL/GenBank/DDBJ whole genome shotgun (WGS) entry which is preliminary data.</text>
</comment>
<organism evidence="2 3">
    <name type="scientific">Dinghuibacter silviterrae</name>
    <dbReference type="NCBI Taxonomy" id="1539049"/>
    <lineage>
        <taxon>Bacteria</taxon>
        <taxon>Pseudomonadati</taxon>
        <taxon>Bacteroidota</taxon>
        <taxon>Chitinophagia</taxon>
        <taxon>Chitinophagales</taxon>
        <taxon>Chitinophagaceae</taxon>
        <taxon>Dinghuibacter</taxon>
    </lineage>
</organism>
<dbReference type="SUPFAM" id="SSF81296">
    <property type="entry name" value="E set domains"/>
    <property type="match status" value="1"/>
</dbReference>
<dbReference type="InterPro" id="IPR013783">
    <property type="entry name" value="Ig-like_fold"/>
</dbReference>
<evidence type="ECO:0000259" key="1">
    <source>
        <dbReference type="Pfam" id="PF18329"/>
    </source>
</evidence>
<gene>
    <name evidence="2" type="ORF">EDB95_5434</name>
</gene>
<reference evidence="2 3" key="1">
    <citation type="submission" date="2019-03" db="EMBL/GenBank/DDBJ databases">
        <title>Genomic Encyclopedia of Type Strains, Phase IV (KMG-IV): sequencing the most valuable type-strain genomes for metagenomic binning, comparative biology and taxonomic classification.</title>
        <authorList>
            <person name="Goeker M."/>
        </authorList>
    </citation>
    <scope>NUCLEOTIDE SEQUENCE [LARGE SCALE GENOMIC DNA]</scope>
    <source>
        <strain evidence="2 3">DSM 100059</strain>
    </source>
</reference>
<name>A0A4R8DIL3_9BACT</name>
<dbReference type="EMBL" id="SODV01000002">
    <property type="protein sequence ID" value="TDW97583.1"/>
    <property type="molecule type" value="Genomic_DNA"/>
</dbReference>